<comment type="caution">
    <text evidence="2">The sequence shown here is derived from an EMBL/GenBank/DDBJ whole genome shotgun (WGS) entry which is preliminary data.</text>
</comment>
<feature type="transmembrane region" description="Helical" evidence="1">
    <location>
        <begin position="22"/>
        <end position="47"/>
    </location>
</feature>
<dbReference type="PANTHER" id="PTHR11328">
    <property type="entry name" value="MAJOR FACILITATOR SUPERFAMILY DOMAIN-CONTAINING PROTEIN"/>
    <property type="match status" value="1"/>
</dbReference>
<evidence type="ECO:0000256" key="1">
    <source>
        <dbReference type="SAM" id="Phobius"/>
    </source>
</evidence>
<dbReference type="GO" id="GO:0008643">
    <property type="term" value="P:carbohydrate transport"/>
    <property type="evidence" value="ECO:0007669"/>
    <property type="project" value="InterPro"/>
</dbReference>
<feature type="transmembrane region" description="Helical" evidence="1">
    <location>
        <begin position="311"/>
        <end position="330"/>
    </location>
</feature>
<dbReference type="InterPro" id="IPR036259">
    <property type="entry name" value="MFS_trans_sf"/>
</dbReference>
<keyword evidence="3" id="KW-1185">Reference proteome</keyword>
<feature type="transmembrane region" description="Helical" evidence="1">
    <location>
        <begin position="192"/>
        <end position="214"/>
    </location>
</feature>
<feature type="transmembrane region" description="Helical" evidence="1">
    <location>
        <begin position="159"/>
        <end position="180"/>
    </location>
</feature>
<feature type="transmembrane region" description="Helical" evidence="1">
    <location>
        <begin position="247"/>
        <end position="270"/>
    </location>
</feature>
<proteinExistence type="predicted"/>
<dbReference type="RefSeq" id="WP_130486143.1">
    <property type="nucleotide sequence ID" value="NZ_SGWW01000005.1"/>
</dbReference>
<dbReference type="Pfam" id="PF13347">
    <property type="entry name" value="MFS_2"/>
    <property type="match status" value="1"/>
</dbReference>
<dbReference type="EMBL" id="SGWW01000005">
    <property type="protein sequence ID" value="RZS54365.1"/>
    <property type="molecule type" value="Genomic_DNA"/>
</dbReference>
<evidence type="ECO:0000313" key="3">
    <source>
        <dbReference type="Proteomes" id="UP000293519"/>
    </source>
</evidence>
<accession>A0A4Q7LII8</accession>
<feature type="transmembrane region" description="Helical" evidence="1">
    <location>
        <begin position="282"/>
        <end position="299"/>
    </location>
</feature>
<dbReference type="InterPro" id="IPR039672">
    <property type="entry name" value="MFS_2"/>
</dbReference>
<dbReference type="AlphaFoldDB" id="A0A4Q7LII8"/>
<protein>
    <submittedName>
        <fullName evidence="2">Na+/melibiose symporter-like transporter</fullName>
    </submittedName>
</protein>
<feature type="transmembrane region" description="Helical" evidence="1">
    <location>
        <begin position="379"/>
        <end position="406"/>
    </location>
</feature>
<keyword evidence="1" id="KW-0812">Transmembrane</keyword>
<dbReference type="SUPFAM" id="SSF103473">
    <property type="entry name" value="MFS general substrate transporter"/>
    <property type="match status" value="1"/>
</dbReference>
<keyword evidence="1" id="KW-0472">Membrane</keyword>
<sequence length="472" mass="49148">MTHRSASDAVAPPTDRVPARTIAGYAVGSLGTGGFGTLPGLVLVYFLTDNLGVTAIVAGLIVSLAKLWDVVIDPLIGSLSDRALARTGSRRGLMLVGALTLPVFFILTFAVPIEVGPTVGAIWVLVAFMLTATSFSLFQVPYIALPAELTTRYDERTRLLTWRVVVLTAAILLFGAGGPLLRGLSETPSQGYLLMAVVAGLVIAAGLTPASLAAPRRAERGEPQRVSLGTHYRLAILALRESQPFRALLGTFVLQGLATGTMLAAAQYVATHVLRSEDAVTLLFLALIAPALLFAPVWGRVARRTGKERGYLIASVLFAVAALAITGLVWAPGAWVYLPVALAGVAYAGMQALPLAMLPDVIAHDARASGTDRAGVFSGVWTAGETAGMALGATVLTVILSFTGYIESVGGQTVAQPASAVTGIVIAFSIVPAVLLGASILLLRRYRLRRDDIEADARPAPPADVANEGPAA</sequence>
<dbReference type="Gene3D" id="1.20.1250.20">
    <property type="entry name" value="MFS general substrate transporter like domains"/>
    <property type="match status" value="2"/>
</dbReference>
<organism evidence="2 3">
    <name type="scientific">Microcella putealis</name>
    <dbReference type="NCBI Taxonomy" id="337005"/>
    <lineage>
        <taxon>Bacteria</taxon>
        <taxon>Bacillati</taxon>
        <taxon>Actinomycetota</taxon>
        <taxon>Actinomycetes</taxon>
        <taxon>Micrococcales</taxon>
        <taxon>Microbacteriaceae</taxon>
        <taxon>Microcella</taxon>
    </lineage>
</organism>
<gene>
    <name evidence="2" type="ORF">EV141_2362</name>
</gene>
<dbReference type="PANTHER" id="PTHR11328:SF24">
    <property type="entry name" value="MAJOR FACILITATOR SUPERFAMILY (MFS) PROFILE DOMAIN-CONTAINING PROTEIN"/>
    <property type="match status" value="1"/>
</dbReference>
<feature type="transmembrane region" description="Helical" evidence="1">
    <location>
        <begin position="336"/>
        <end position="358"/>
    </location>
</feature>
<feature type="transmembrane region" description="Helical" evidence="1">
    <location>
        <begin position="418"/>
        <end position="443"/>
    </location>
</feature>
<feature type="transmembrane region" description="Helical" evidence="1">
    <location>
        <begin position="93"/>
        <end position="113"/>
    </location>
</feature>
<feature type="transmembrane region" description="Helical" evidence="1">
    <location>
        <begin position="53"/>
        <end position="72"/>
    </location>
</feature>
<dbReference type="Proteomes" id="UP000293519">
    <property type="component" value="Unassembled WGS sequence"/>
</dbReference>
<name>A0A4Q7LII8_9MICO</name>
<dbReference type="OrthoDB" id="3717977at2"/>
<reference evidence="2 3" key="1">
    <citation type="journal article" date="2015" name="Stand. Genomic Sci.">
        <title>Genomic Encyclopedia of Bacterial and Archaeal Type Strains, Phase III: the genomes of soil and plant-associated and newly described type strains.</title>
        <authorList>
            <person name="Whitman W.B."/>
            <person name="Woyke T."/>
            <person name="Klenk H.P."/>
            <person name="Zhou Y."/>
            <person name="Lilburn T.G."/>
            <person name="Beck B.J."/>
            <person name="De Vos P."/>
            <person name="Vandamme P."/>
            <person name="Eisen J.A."/>
            <person name="Garrity G."/>
            <person name="Hugenholtz P."/>
            <person name="Kyrpides N.C."/>
        </authorList>
    </citation>
    <scope>NUCLEOTIDE SEQUENCE [LARGE SCALE GENOMIC DNA]</scope>
    <source>
        <strain evidence="2 3">CV2</strain>
    </source>
</reference>
<dbReference type="GO" id="GO:0005886">
    <property type="term" value="C:plasma membrane"/>
    <property type="evidence" value="ECO:0007669"/>
    <property type="project" value="TreeGrafter"/>
</dbReference>
<dbReference type="GO" id="GO:0015293">
    <property type="term" value="F:symporter activity"/>
    <property type="evidence" value="ECO:0007669"/>
    <property type="project" value="InterPro"/>
</dbReference>
<keyword evidence="1" id="KW-1133">Transmembrane helix</keyword>
<feature type="transmembrane region" description="Helical" evidence="1">
    <location>
        <begin position="119"/>
        <end position="138"/>
    </location>
</feature>
<evidence type="ECO:0000313" key="2">
    <source>
        <dbReference type="EMBL" id="RZS54365.1"/>
    </source>
</evidence>